<dbReference type="OrthoDB" id="1636071at2759"/>
<dbReference type="InterPro" id="IPR003653">
    <property type="entry name" value="Peptidase_C48_C"/>
</dbReference>
<dbReference type="AlphaFoldDB" id="A0A2U1ME86"/>
<protein>
    <recommendedName>
        <fullName evidence="5">Ubiquitin-like protease family profile domain-containing protein</fullName>
    </recommendedName>
</protein>
<dbReference type="Gene3D" id="3.40.395.10">
    <property type="entry name" value="Adenoviral Proteinase, Chain A"/>
    <property type="match status" value="1"/>
</dbReference>
<organism evidence="6 7">
    <name type="scientific">Artemisia annua</name>
    <name type="common">Sweet wormwood</name>
    <dbReference type="NCBI Taxonomy" id="35608"/>
    <lineage>
        <taxon>Eukaryota</taxon>
        <taxon>Viridiplantae</taxon>
        <taxon>Streptophyta</taxon>
        <taxon>Embryophyta</taxon>
        <taxon>Tracheophyta</taxon>
        <taxon>Spermatophyta</taxon>
        <taxon>Magnoliopsida</taxon>
        <taxon>eudicotyledons</taxon>
        <taxon>Gunneridae</taxon>
        <taxon>Pentapetalae</taxon>
        <taxon>asterids</taxon>
        <taxon>campanulids</taxon>
        <taxon>Asterales</taxon>
        <taxon>Asteraceae</taxon>
        <taxon>Asteroideae</taxon>
        <taxon>Anthemideae</taxon>
        <taxon>Artemisiinae</taxon>
        <taxon>Artemisia</taxon>
    </lineage>
</organism>
<feature type="region of interest" description="Disordered" evidence="4">
    <location>
        <begin position="1"/>
        <end position="46"/>
    </location>
</feature>
<evidence type="ECO:0000313" key="6">
    <source>
        <dbReference type="EMBL" id="PWA59502.1"/>
    </source>
</evidence>
<dbReference type="GO" id="GO:0006508">
    <property type="term" value="P:proteolysis"/>
    <property type="evidence" value="ECO:0007669"/>
    <property type="project" value="UniProtKB-KW"/>
</dbReference>
<proteinExistence type="inferred from homology"/>
<gene>
    <name evidence="6" type="ORF">CTI12_AA379090</name>
</gene>
<evidence type="ECO:0000313" key="7">
    <source>
        <dbReference type="Proteomes" id="UP000245207"/>
    </source>
</evidence>
<dbReference type="EMBL" id="PKPP01005607">
    <property type="protein sequence ID" value="PWA59502.1"/>
    <property type="molecule type" value="Genomic_DNA"/>
</dbReference>
<dbReference type="SUPFAM" id="SSF54001">
    <property type="entry name" value="Cysteine proteinases"/>
    <property type="match status" value="1"/>
</dbReference>
<dbReference type="PROSITE" id="PS50600">
    <property type="entry name" value="ULP_PROTEASE"/>
    <property type="match status" value="1"/>
</dbReference>
<evidence type="ECO:0000256" key="3">
    <source>
        <dbReference type="ARBA" id="ARBA00022801"/>
    </source>
</evidence>
<evidence type="ECO:0000256" key="2">
    <source>
        <dbReference type="ARBA" id="ARBA00022670"/>
    </source>
</evidence>
<keyword evidence="7" id="KW-1185">Reference proteome</keyword>
<comment type="caution">
    <text evidence="6">The sequence shown here is derived from an EMBL/GenBank/DDBJ whole genome shotgun (WGS) entry which is preliminary data.</text>
</comment>
<feature type="compositionally biased region" description="Polar residues" evidence="4">
    <location>
        <begin position="31"/>
        <end position="46"/>
    </location>
</feature>
<sequence>MDDDIPNTGTDDDIQRTESDENIEMVDPMMGTNQTSENRNDEPTSSTIKLTQQQLSEMILEFQGEYFQFKSAEEFNNSLRNMLSLFQEMKISIDDMLRAGLEKHPGNESLLEVQDWMNKLMPKPEFPIFNPEQFQNKALVLYEEKQDLEQILDELIKKTSFLHTSPGLLSEKIDDSALKRIQEEASEMKKTGVKWIKYSPQDQEKPKMITPISWLHHHQKKNQRIHFESFKEGNEVSAGMIDMWACVLNQAEQKRSTGSLKKLYCYTSINSAEMEKRNLNSKDNKSKFEEEMTNLLFISVYQSIKDIDLMLFPMMLADEHYYIVCFNLKERQIHILDNINVKDSIKNRYGKKFAHLRYLFIKYLKDNGYPHYQELDEYKVANLKMSWQTSNNYIDCGIFAMRHMETYSGKKDFDAGFVPEGKEQKKQIEDLRKKYMTKILLSEFNENVHVLESEIEDYHRLTLKEKKMLQDKSAKNIANRASEYFENQASALLKKKKK</sequence>
<dbReference type="InterPro" id="IPR038765">
    <property type="entry name" value="Papain-like_cys_pep_sf"/>
</dbReference>
<dbReference type="GO" id="GO:0008234">
    <property type="term" value="F:cysteine-type peptidase activity"/>
    <property type="evidence" value="ECO:0007669"/>
    <property type="project" value="InterPro"/>
</dbReference>
<keyword evidence="3" id="KW-0378">Hydrolase</keyword>
<evidence type="ECO:0000256" key="4">
    <source>
        <dbReference type="SAM" id="MobiDB-lite"/>
    </source>
</evidence>
<keyword evidence="2" id="KW-0645">Protease</keyword>
<evidence type="ECO:0000259" key="5">
    <source>
        <dbReference type="PROSITE" id="PS50600"/>
    </source>
</evidence>
<evidence type="ECO:0000256" key="1">
    <source>
        <dbReference type="ARBA" id="ARBA00005234"/>
    </source>
</evidence>
<accession>A0A2U1ME86</accession>
<comment type="similarity">
    <text evidence="1">Belongs to the peptidase C48 family.</text>
</comment>
<dbReference type="Proteomes" id="UP000245207">
    <property type="component" value="Unassembled WGS sequence"/>
</dbReference>
<name>A0A2U1ME86_ARTAN</name>
<dbReference type="Pfam" id="PF02902">
    <property type="entry name" value="Peptidase_C48"/>
    <property type="match status" value="1"/>
</dbReference>
<reference evidence="6 7" key="1">
    <citation type="journal article" date="2018" name="Mol. Plant">
        <title>The genome of Artemisia annua provides insight into the evolution of Asteraceae family and artemisinin biosynthesis.</title>
        <authorList>
            <person name="Shen Q."/>
            <person name="Zhang L."/>
            <person name="Liao Z."/>
            <person name="Wang S."/>
            <person name="Yan T."/>
            <person name="Shi P."/>
            <person name="Liu M."/>
            <person name="Fu X."/>
            <person name="Pan Q."/>
            <person name="Wang Y."/>
            <person name="Lv Z."/>
            <person name="Lu X."/>
            <person name="Zhang F."/>
            <person name="Jiang W."/>
            <person name="Ma Y."/>
            <person name="Chen M."/>
            <person name="Hao X."/>
            <person name="Li L."/>
            <person name="Tang Y."/>
            <person name="Lv G."/>
            <person name="Zhou Y."/>
            <person name="Sun X."/>
            <person name="Brodelius P.E."/>
            <person name="Rose J.K.C."/>
            <person name="Tang K."/>
        </authorList>
    </citation>
    <scope>NUCLEOTIDE SEQUENCE [LARGE SCALE GENOMIC DNA]</scope>
    <source>
        <strain evidence="7">cv. Huhao1</strain>
        <tissue evidence="6">Leaf</tissue>
    </source>
</reference>
<feature type="domain" description="Ubiquitin-like protease family profile" evidence="5">
    <location>
        <begin position="220"/>
        <end position="407"/>
    </location>
</feature>